<organism evidence="2 3">
    <name type="scientific">Coprinopsis marcescibilis</name>
    <name type="common">Agaric fungus</name>
    <name type="synonym">Psathyrella marcescibilis</name>
    <dbReference type="NCBI Taxonomy" id="230819"/>
    <lineage>
        <taxon>Eukaryota</taxon>
        <taxon>Fungi</taxon>
        <taxon>Dikarya</taxon>
        <taxon>Basidiomycota</taxon>
        <taxon>Agaricomycotina</taxon>
        <taxon>Agaricomycetes</taxon>
        <taxon>Agaricomycetidae</taxon>
        <taxon>Agaricales</taxon>
        <taxon>Agaricineae</taxon>
        <taxon>Psathyrellaceae</taxon>
        <taxon>Coprinopsis</taxon>
    </lineage>
</organism>
<evidence type="ECO:0000313" key="2">
    <source>
        <dbReference type="EMBL" id="TFK21899.1"/>
    </source>
</evidence>
<feature type="domain" description="Oxidoreductase-like" evidence="1">
    <location>
        <begin position="61"/>
        <end position="107"/>
    </location>
</feature>
<name>A0A5C3KN47_COPMA</name>
<keyword evidence="3" id="KW-1185">Reference proteome</keyword>
<gene>
    <name evidence="2" type="ORF">FA15DRAFT_681917</name>
</gene>
<proteinExistence type="predicted"/>
<dbReference type="Pfam" id="PF09791">
    <property type="entry name" value="Oxidored-like"/>
    <property type="match status" value="1"/>
</dbReference>
<dbReference type="EMBL" id="ML210255">
    <property type="protein sequence ID" value="TFK21899.1"/>
    <property type="molecule type" value="Genomic_DNA"/>
</dbReference>
<dbReference type="AlphaFoldDB" id="A0A5C3KN47"/>
<dbReference type="PANTHER" id="PTHR21193:SF3">
    <property type="entry name" value="OXIDOREDUCTASE-LIKE DOMAIN-CONTAINING PROTEIN 1"/>
    <property type="match status" value="1"/>
</dbReference>
<dbReference type="GO" id="GO:0005739">
    <property type="term" value="C:mitochondrion"/>
    <property type="evidence" value="ECO:0007669"/>
    <property type="project" value="TreeGrafter"/>
</dbReference>
<evidence type="ECO:0000313" key="3">
    <source>
        <dbReference type="Proteomes" id="UP000307440"/>
    </source>
</evidence>
<dbReference type="InterPro" id="IPR019180">
    <property type="entry name" value="Oxidoreductase-like_N"/>
</dbReference>
<reference evidence="2 3" key="1">
    <citation type="journal article" date="2019" name="Nat. Ecol. Evol.">
        <title>Megaphylogeny resolves global patterns of mushroom evolution.</title>
        <authorList>
            <person name="Varga T."/>
            <person name="Krizsan K."/>
            <person name="Foldi C."/>
            <person name="Dima B."/>
            <person name="Sanchez-Garcia M."/>
            <person name="Sanchez-Ramirez S."/>
            <person name="Szollosi G.J."/>
            <person name="Szarkandi J.G."/>
            <person name="Papp V."/>
            <person name="Albert L."/>
            <person name="Andreopoulos W."/>
            <person name="Angelini C."/>
            <person name="Antonin V."/>
            <person name="Barry K.W."/>
            <person name="Bougher N.L."/>
            <person name="Buchanan P."/>
            <person name="Buyck B."/>
            <person name="Bense V."/>
            <person name="Catcheside P."/>
            <person name="Chovatia M."/>
            <person name="Cooper J."/>
            <person name="Damon W."/>
            <person name="Desjardin D."/>
            <person name="Finy P."/>
            <person name="Geml J."/>
            <person name="Haridas S."/>
            <person name="Hughes K."/>
            <person name="Justo A."/>
            <person name="Karasinski D."/>
            <person name="Kautmanova I."/>
            <person name="Kiss B."/>
            <person name="Kocsube S."/>
            <person name="Kotiranta H."/>
            <person name="LaButti K.M."/>
            <person name="Lechner B.E."/>
            <person name="Liimatainen K."/>
            <person name="Lipzen A."/>
            <person name="Lukacs Z."/>
            <person name="Mihaltcheva S."/>
            <person name="Morgado L.N."/>
            <person name="Niskanen T."/>
            <person name="Noordeloos M.E."/>
            <person name="Ohm R.A."/>
            <person name="Ortiz-Santana B."/>
            <person name="Ovrebo C."/>
            <person name="Racz N."/>
            <person name="Riley R."/>
            <person name="Savchenko A."/>
            <person name="Shiryaev A."/>
            <person name="Soop K."/>
            <person name="Spirin V."/>
            <person name="Szebenyi C."/>
            <person name="Tomsovsky M."/>
            <person name="Tulloss R.E."/>
            <person name="Uehling J."/>
            <person name="Grigoriev I.V."/>
            <person name="Vagvolgyi C."/>
            <person name="Papp T."/>
            <person name="Martin F.M."/>
            <person name="Miettinen O."/>
            <person name="Hibbett D.S."/>
            <person name="Nagy L.G."/>
        </authorList>
    </citation>
    <scope>NUCLEOTIDE SEQUENCE [LARGE SCALE GENOMIC DNA]</scope>
    <source>
        <strain evidence="2 3">CBS 121175</strain>
    </source>
</reference>
<evidence type="ECO:0000259" key="1">
    <source>
        <dbReference type="Pfam" id="PF09791"/>
    </source>
</evidence>
<dbReference type="Proteomes" id="UP000307440">
    <property type="component" value="Unassembled WGS sequence"/>
</dbReference>
<dbReference type="OrthoDB" id="10064411at2759"/>
<dbReference type="InterPro" id="IPR039251">
    <property type="entry name" value="OXLD1"/>
</dbReference>
<sequence length="179" mass="20281">MTMGERKLPLRGGQNLSQRYRRLERSLRGKEARIHEVDTLERGTHSVETISRQPGVPAVQTFRGLTVPRKPDPPADDECCMSGCAICVYDLYEESLSAYEDSVTELRNSLQTMGVPTSEWPASIAPVNGATSASPPRQSQVLNAFEEFERHTRRPKETTTDYNIPNIVEMLRWIIFSNR</sequence>
<dbReference type="STRING" id="230819.A0A5C3KN47"/>
<accession>A0A5C3KN47</accession>
<dbReference type="PANTHER" id="PTHR21193">
    <property type="entry name" value="OXIDOREDUCTASE-LIKE DOMAIN-CONTAINING PROTEIN 1"/>
    <property type="match status" value="1"/>
</dbReference>
<protein>
    <recommendedName>
        <fullName evidence="1">Oxidoreductase-like domain-containing protein</fullName>
    </recommendedName>
</protein>